<feature type="region of interest" description="Disordered" evidence="1">
    <location>
        <begin position="40"/>
        <end position="61"/>
    </location>
</feature>
<dbReference type="EMBL" id="CCKQ01003629">
    <property type="protein sequence ID" value="CDW74753.1"/>
    <property type="molecule type" value="Genomic_DNA"/>
</dbReference>
<protein>
    <submittedName>
        <fullName evidence="2">Uncharacterized protein</fullName>
    </submittedName>
</protein>
<dbReference type="AlphaFoldDB" id="A0A077ZZX2"/>
<sequence length="93" mass="10768">MKIYSKKILINLSLVTKSQVQKSKNQKFESNEDFYQELKDSSNSEVLQSGPLQEQSTRSETLKMHTDDGQGFLKLFKEGDSNYKLKLRSVTKF</sequence>
<feature type="compositionally biased region" description="Polar residues" evidence="1">
    <location>
        <begin position="43"/>
        <end position="59"/>
    </location>
</feature>
<evidence type="ECO:0000313" key="2">
    <source>
        <dbReference type="EMBL" id="CDW74753.1"/>
    </source>
</evidence>
<proteinExistence type="predicted"/>
<evidence type="ECO:0000256" key="1">
    <source>
        <dbReference type="SAM" id="MobiDB-lite"/>
    </source>
</evidence>
<gene>
    <name evidence="2" type="primary">Contig13006.g13868</name>
    <name evidence="2" type="ORF">STYLEM_3736</name>
</gene>
<dbReference type="InParanoid" id="A0A077ZZX2"/>
<accession>A0A077ZZX2</accession>
<name>A0A077ZZX2_STYLE</name>
<reference evidence="2 3" key="1">
    <citation type="submission" date="2014-06" db="EMBL/GenBank/DDBJ databases">
        <authorList>
            <person name="Swart Estienne"/>
        </authorList>
    </citation>
    <scope>NUCLEOTIDE SEQUENCE [LARGE SCALE GENOMIC DNA]</scope>
    <source>
        <strain evidence="2 3">130c</strain>
    </source>
</reference>
<evidence type="ECO:0000313" key="3">
    <source>
        <dbReference type="Proteomes" id="UP000039865"/>
    </source>
</evidence>
<organism evidence="2 3">
    <name type="scientific">Stylonychia lemnae</name>
    <name type="common">Ciliate</name>
    <dbReference type="NCBI Taxonomy" id="5949"/>
    <lineage>
        <taxon>Eukaryota</taxon>
        <taxon>Sar</taxon>
        <taxon>Alveolata</taxon>
        <taxon>Ciliophora</taxon>
        <taxon>Intramacronucleata</taxon>
        <taxon>Spirotrichea</taxon>
        <taxon>Stichotrichia</taxon>
        <taxon>Sporadotrichida</taxon>
        <taxon>Oxytrichidae</taxon>
        <taxon>Stylonychinae</taxon>
        <taxon>Stylonychia</taxon>
    </lineage>
</organism>
<dbReference type="Proteomes" id="UP000039865">
    <property type="component" value="Unassembled WGS sequence"/>
</dbReference>
<keyword evidence="3" id="KW-1185">Reference proteome</keyword>